<accession>A0ABV9QYW6</accession>
<evidence type="ECO:0000313" key="2">
    <source>
        <dbReference type="Proteomes" id="UP001595886"/>
    </source>
</evidence>
<dbReference type="Proteomes" id="UP001595886">
    <property type="component" value="Unassembled WGS sequence"/>
</dbReference>
<protein>
    <submittedName>
        <fullName evidence="1">Uncharacterized protein</fullName>
    </submittedName>
</protein>
<gene>
    <name evidence="1" type="ORF">ACFO6Q_16565</name>
</gene>
<dbReference type="EMBL" id="JBHSHD010000010">
    <property type="protein sequence ID" value="MFC4821938.1"/>
    <property type="molecule type" value="Genomic_DNA"/>
</dbReference>
<sequence length="122" mass="13974">MNTPTQDPRRMRCFATFETSASDDDIRMLLLGDSNCEEAEIRNSSDSPPNASWFDVYADENRLKAAMHSTVSVLLVLDEAADRGLLHDFKVLAGARIWKMGTRKLRWKPCRHYRSEGAPQWE</sequence>
<proteinExistence type="predicted"/>
<organism evidence="1 2">
    <name type="scientific">Dokdonella ginsengisoli</name>
    <dbReference type="NCBI Taxonomy" id="363846"/>
    <lineage>
        <taxon>Bacteria</taxon>
        <taxon>Pseudomonadati</taxon>
        <taxon>Pseudomonadota</taxon>
        <taxon>Gammaproteobacteria</taxon>
        <taxon>Lysobacterales</taxon>
        <taxon>Rhodanobacteraceae</taxon>
        <taxon>Dokdonella</taxon>
    </lineage>
</organism>
<keyword evidence="2" id="KW-1185">Reference proteome</keyword>
<evidence type="ECO:0000313" key="1">
    <source>
        <dbReference type="EMBL" id="MFC4821938.1"/>
    </source>
</evidence>
<comment type="caution">
    <text evidence="1">The sequence shown here is derived from an EMBL/GenBank/DDBJ whole genome shotgun (WGS) entry which is preliminary data.</text>
</comment>
<dbReference type="RefSeq" id="WP_380022199.1">
    <property type="nucleotide sequence ID" value="NZ_JBHSHD010000010.1"/>
</dbReference>
<name>A0ABV9QYW6_9GAMM</name>
<reference evidence="2" key="1">
    <citation type="journal article" date="2019" name="Int. J. Syst. Evol. Microbiol.">
        <title>The Global Catalogue of Microorganisms (GCM) 10K type strain sequencing project: providing services to taxonomists for standard genome sequencing and annotation.</title>
        <authorList>
            <consortium name="The Broad Institute Genomics Platform"/>
            <consortium name="The Broad Institute Genome Sequencing Center for Infectious Disease"/>
            <person name="Wu L."/>
            <person name="Ma J."/>
        </authorList>
    </citation>
    <scope>NUCLEOTIDE SEQUENCE [LARGE SCALE GENOMIC DNA]</scope>
    <source>
        <strain evidence="2">CCUG 30340</strain>
    </source>
</reference>